<feature type="region of interest" description="Disordered" evidence="1">
    <location>
        <begin position="72"/>
        <end position="143"/>
    </location>
</feature>
<dbReference type="Proteomes" id="UP000054805">
    <property type="component" value="Unassembled WGS sequence"/>
</dbReference>
<proteinExistence type="predicted"/>
<reference evidence="5 6" key="1">
    <citation type="submission" date="2015-01" db="EMBL/GenBank/DDBJ databases">
        <title>Evolution of Trichinella species and genotypes.</title>
        <authorList>
            <person name="Korhonen P.K."/>
            <person name="Edoardo P."/>
            <person name="Giuseppe L.R."/>
            <person name="Gasser R.B."/>
        </authorList>
    </citation>
    <scope>NUCLEOTIDE SEQUENCE [LARGE SCALE GENOMIC DNA]</scope>
    <source>
        <strain evidence="2">ISS13</strain>
        <strain evidence="4">ISS176</strain>
        <strain evidence="3">ISS588</strain>
    </source>
</reference>
<evidence type="ECO:0000313" key="4">
    <source>
        <dbReference type="EMBL" id="KRZ41372.1"/>
    </source>
</evidence>
<evidence type="ECO:0000313" key="3">
    <source>
        <dbReference type="EMBL" id="KRZ07593.1"/>
    </source>
</evidence>
<name>A0A0V1HAS9_TRIPS</name>
<dbReference type="EMBL" id="JYDS01000413">
    <property type="protein sequence ID" value="KRZ07593.1"/>
    <property type="molecule type" value="Genomic_DNA"/>
</dbReference>
<feature type="compositionally biased region" description="Basic and acidic residues" evidence="1">
    <location>
        <begin position="79"/>
        <end position="88"/>
    </location>
</feature>
<dbReference type="Proteomes" id="UP000054632">
    <property type="component" value="Unassembled WGS sequence"/>
</dbReference>
<comment type="caution">
    <text evidence="3">The sequence shown here is derived from an EMBL/GenBank/DDBJ whole genome shotgun (WGS) entry which is preliminary data.</text>
</comment>
<dbReference type="EMBL" id="JYDR01000234">
    <property type="protein sequence ID" value="KRY65067.1"/>
    <property type="molecule type" value="Genomic_DNA"/>
</dbReference>
<evidence type="ECO:0000313" key="6">
    <source>
        <dbReference type="Proteomes" id="UP000054805"/>
    </source>
</evidence>
<accession>A0A0V1HAS9</accession>
<organism evidence="3 6">
    <name type="scientific">Trichinella pseudospiralis</name>
    <name type="common">Parasitic roundworm</name>
    <dbReference type="NCBI Taxonomy" id="6337"/>
    <lineage>
        <taxon>Eukaryota</taxon>
        <taxon>Metazoa</taxon>
        <taxon>Ecdysozoa</taxon>
        <taxon>Nematoda</taxon>
        <taxon>Enoplea</taxon>
        <taxon>Dorylaimia</taxon>
        <taxon>Trichinellida</taxon>
        <taxon>Trichinellidae</taxon>
        <taxon>Trichinella</taxon>
    </lineage>
</organism>
<evidence type="ECO:0000256" key="1">
    <source>
        <dbReference type="SAM" id="MobiDB-lite"/>
    </source>
</evidence>
<gene>
    <name evidence="2" type="ORF">T4A_11255</name>
    <name evidence="3" type="ORF">T4B_2215</name>
    <name evidence="4" type="ORF">T4C_6249</name>
</gene>
<keyword evidence="6" id="KW-1185">Reference proteome</keyword>
<evidence type="ECO:0000313" key="5">
    <source>
        <dbReference type="Proteomes" id="UP000054632"/>
    </source>
</evidence>
<dbReference type="AlphaFoldDB" id="A0A0V1HAS9"/>
<sequence>MQNGQLLAATTASAAAVDLMRSPFRTRRFRRGRPLFRPCCRRNFCKLSSSSVASDPMFVSQVLINAGGTCPATSASGPRLREGNRKMDPGPVLRDNANASSLHPPVTGCPAPLSRDTLAPSTRPPDARVSPVSADQNASSECRPPGCEFGGVVQVTPFVHTGLELGPKGNSNTSPVNFGRVTFGNLPLLARITGLPQLPPPMGPSPRASTILACARAFPTRSKSSSTSVWSASAARNVSSIKETCSSTSKKSADLMHNFSSSANNRFNRSLRATSFLLLLLGIRSGRHVDSSPVQTPVKLQKSKGLRNQADFLITFRLARSPDEE</sequence>
<protein>
    <submittedName>
        <fullName evidence="3">Uncharacterized protein</fullName>
    </submittedName>
</protein>
<dbReference type="EMBL" id="JYDV01000020">
    <property type="protein sequence ID" value="KRZ41372.1"/>
    <property type="molecule type" value="Genomic_DNA"/>
</dbReference>
<dbReference type="Proteomes" id="UP000054826">
    <property type="component" value="Unassembled WGS sequence"/>
</dbReference>
<evidence type="ECO:0000313" key="2">
    <source>
        <dbReference type="EMBL" id="KRY65067.1"/>
    </source>
</evidence>